<sequence length="194" mass="21742">MFIESVLQGLGVDVSPSIQGQSWKLWSANIFSCTGEEKCKWLTIVLWAVWYHRNKAYHQGEKQNIVGLVTFIKAYYSDSTFTESVISTPRNQMNSIWKPPGINEIKCNFDATFNKCMFSSVFGIIFRDSEGHILATYAYPNSFVADATTVEAKACLQAVTVAEELGFRRLVSVEPSGAYYCEGRKSMAIDDDLG</sequence>
<protein>
    <recommendedName>
        <fullName evidence="1">RNase H type-1 domain-containing protein</fullName>
    </recommendedName>
</protein>
<reference evidence="2 3" key="1">
    <citation type="journal article" date="2019" name="Genome Biol. Evol.">
        <title>Insights into the evolution of the New World diploid cottons (Gossypium, subgenus Houzingenia) based on genome sequencing.</title>
        <authorList>
            <person name="Grover C.E."/>
            <person name="Arick M.A. 2nd"/>
            <person name="Thrash A."/>
            <person name="Conover J.L."/>
            <person name="Sanders W.S."/>
            <person name="Peterson D.G."/>
            <person name="Frelichowski J.E."/>
            <person name="Scheffler J.A."/>
            <person name="Scheffler B.E."/>
            <person name="Wendel J.F."/>
        </authorList>
    </citation>
    <scope>NUCLEOTIDE SEQUENCE [LARGE SCALE GENOMIC DNA]</scope>
    <source>
        <strain evidence="2">157</strain>
        <tissue evidence="2">Leaf</tissue>
    </source>
</reference>
<feature type="domain" description="RNase H type-1" evidence="1">
    <location>
        <begin position="108"/>
        <end position="171"/>
    </location>
</feature>
<dbReference type="Pfam" id="PF13456">
    <property type="entry name" value="RVT_3"/>
    <property type="match status" value="1"/>
</dbReference>
<dbReference type="Proteomes" id="UP000593572">
    <property type="component" value="Unassembled WGS sequence"/>
</dbReference>
<dbReference type="GO" id="GO:0003676">
    <property type="term" value="F:nucleic acid binding"/>
    <property type="evidence" value="ECO:0007669"/>
    <property type="project" value="InterPro"/>
</dbReference>
<accession>A0A7J8MVQ4</accession>
<keyword evidence="3" id="KW-1185">Reference proteome</keyword>
<dbReference type="InterPro" id="IPR002156">
    <property type="entry name" value="RNaseH_domain"/>
</dbReference>
<proteinExistence type="predicted"/>
<organism evidence="2 3">
    <name type="scientific">Gossypium lobatum</name>
    <dbReference type="NCBI Taxonomy" id="34289"/>
    <lineage>
        <taxon>Eukaryota</taxon>
        <taxon>Viridiplantae</taxon>
        <taxon>Streptophyta</taxon>
        <taxon>Embryophyta</taxon>
        <taxon>Tracheophyta</taxon>
        <taxon>Spermatophyta</taxon>
        <taxon>Magnoliopsida</taxon>
        <taxon>eudicotyledons</taxon>
        <taxon>Gunneridae</taxon>
        <taxon>Pentapetalae</taxon>
        <taxon>rosids</taxon>
        <taxon>malvids</taxon>
        <taxon>Malvales</taxon>
        <taxon>Malvaceae</taxon>
        <taxon>Malvoideae</taxon>
        <taxon>Gossypium</taxon>
    </lineage>
</organism>
<gene>
    <name evidence="2" type="ORF">Golob_006206</name>
</gene>
<comment type="caution">
    <text evidence="2">The sequence shown here is derived from an EMBL/GenBank/DDBJ whole genome shotgun (WGS) entry which is preliminary data.</text>
</comment>
<dbReference type="AlphaFoldDB" id="A0A7J8MVQ4"/>
<dbReference type="PANTHER" id="PTHR47074:SF61">
    <property type="entry name" value="RNASE H TYPE-1 DOMAIN-CONTAINING PROTEIN"/>
    <property type="match status" value="1"/>
</dbReference>
<name>A0A7J8MVQ4_9ROSI</name>
<evidence type="ECO:0000313" key="3">
    <source>
        <dbReference type="Proteomes" id="UP000593572"/>
    </source>
</evidence>
<dbReference type="GO" id="GO:0004523">
    <property type="term" value="F:RNA-DNA hybrid ribonuclease activity"/>
    <property type="evidence" value="ECO:0007669"/>
    <property type="project" value="InterPro"/>
</dbReference>
<dbReference type="InterPro" id="IPR052929">
    <property type="entry name" value="RNase_H-like_EbsB-rel"/>
</dbReference>
<evidence type="ECO:0000313" key="2">
    <source>
        <dbReference type="EMBL" id="MBA0568736.1"/>
    </source>
</evidence>
<dbReference type="EMBL" id="JABEZX010000010">
    <property type="protein sequence ID" value="MBA0568736.1"/>
    <property type="molecule type" value="Genomic_DNA"/>
</dbReference>
<dbReference type="PANTHER" id="PTHR47074">
    <property type="entry name" value="BNAC02G40300D PROTEIN"/>
    <property type="match status" value="1"/>
</dbReference>
<evidence type="ECO:0000259" key="1">
    <source>
        <dbReference type="Pfam" id="PF13456"/>
    </source>
</evidence>